<proteinExistence type="inferred from homology"/>
<dbReference type="RefSeq" id="WP_203166127.1">
    <property type="nucleotide sequence ID" value="NZ_JAEVLS010000001.1"/>
</dbReference>
<dbReference type="EMBL" id="JAEVLS010000001">
    <property type="protein sequence ID" value="MBM0104193.1"/>
    <property type="molecule type" value="Genomic_DNA"/>
</dbReference>
<keyword evidence="7" id="KW-0949">S-adenosyl-L-methionine</keyword>
<comment type="function">
    <text evidence="1">Catalyzes the methylation of methanethiol (MeSH) to yield dimethylsulphide (DMS).</text>
</comment>
<keyword evidence="14" id="KW-1185">Reference proteome</keyword>
<dbReference type="Proteomes" id="UP000661077">
    <property type="component" value="Unassembled WGS sequence"/>
</dbReference>
<sequence length="254" mass="28939">MKRVLVLLYGAACYAVFLATFVYAVAFLGNFFIGNSIDAAPTTGIGQAIAIDIALLAVFALQHSVMARPAFKRWWTRLVPPAAERSTYVLFSSLALLLLFWRWQPIGAVVWNVESTAGQALLYTGYASGWILLLVATFMIDHFDLFGLRQSWLYFRGRPYSELSFRTPGLYKLVRHPIYVAWLLTFWCTPIMTAAHLLFALLTTAYILIAVQLEERDLIRAFPEYESYRRRVPMLIPFIRVRTKDVVATPGEVR</sequence>
<feature type="transmembrane region" description="Helical" evidence="12">
    <location>
        <begin position="123"/>
        <end position="148"/>
    </location>
</feature>
<reference evidence="13 14" key="1">
    <citation type="journal article" date="2021" name="Int. J. Syst. Evol. Microbiol.">
        <title>Steroidobacter gossypii sp. nov., isolated from soil of cotton cropping field.</title>
        <authorList>
            <person name="Huang R."/>
            <person name="Yang S."/>
            <person name="Zhen C."/>
            <person name="Liu W."/>
        </authorList>
    </citation>
    <scope>NUCLEOTIDE SEQUENCE [LARGE SCALE GENOMIC DNA]</scope>
    <source>
        <strain evidence="13 14">S1-65</strain>
    </source>
</reference>
<gene>
    <name evidence="13" type="ORF">JM946_05525</name>
</gene>
<evidence type="ECO:0000256" key="5">
    <source>
        <dbReference type="ARBA" id="ARBA00022603"/>
    </source>
</evidence>
<evidence type="ECO:0000256" key="6">
    <source>
        <dbReference type="ARBA" id="ARBA00022679"/>
    </source>
</evidence>
<protein>
    <recommendedName>
        <fullName evidence="4">methanethiol S-methyltransferase</fullName>
        <ecNumber evidence="4">2.1.1.334</ecNumber>
    </recommendedName>
</protein>
<keyword evidence="6" id="KW-0808">Transferase</keyword>
<dbReference type="Gene3D" id="1.20.120.1630">
    <property type="match status" value="1"/>
</dbReference>
<comment type="subcellular location">
    <subcellularLocation>
        <location evidence="2">Membrane</location>
        <topology evidence="2">Multi-pass membrane protein</topology>
    </subcellularLocation>
</comment>
<evidence type="ECO:0000256" key="1">
    <source>
        <dbReference type="ARBA" id="ARBA00002096"/>
    </source>
</evidence>
<evidence type="ECO:0000256" key="11">
    <source>
        <dbReference type="ARBA" id="ARBA00048134"/>
    </source>
</evidence>
<keyword evidence="5" id="KW-0489">Methyltransferase</keyword>
<dbReference type="PANTHER" id="PTHR31040:SF1">
    <property type="entry name" value="NURIM"/>
    <property type="match status" value="1"/>
</dbReference>
<keyword evidence="9 12" id="KW-1133">Transmembrane helix</keyword>
<feature type="transmembrane region" description="Helical" evidence="12">
    <location>
        <begin position="86"/>
        <end position="103"/>
    </location>
</feature>
<evidence type="ECO:0000256" key="9">
    <source>
        <dbReference type="ARBA" id="ARBA00022989"/>
    </source>
</evidence>
<evidence type="ECO:0000256" key="7">
    <source>
        <dbReference type="ARBA" id="ARBA00022691"/>
    </source>
</evidence>
<comment type="similarity">
    <text evidence="3">Belongs to the nurim family.</text>
</comment>
<dbReference type="InterPro" id="IPR054700">
    <property type="entry name" value="MddA"/>
</dbReference>
<accession>A0ABS1WT86</accession>
<feature type="transmembrane region" description="Helical" evidence="12">
    <location>
        <begin position="7"/>
        <end position="33"/>
    </location>
</feature>
<evidence type="ECO:0000313" key="14">
    <source>
        <dbReference type="Proteomes" id="UP000661077"/>
    </source>
</evidence>
<dbReference type="EC" id="2.1.1.334" evidence="4"/>
<dbReference type="PANTHER" id="PTHR31040">
    <property type="entry name" value="NURIM"/>
    <property type="match status" value="1"/>
</dbReference>
<keyword evidence="8 12" id="KW-0812">Transmembrane</keyword>
<comment type="caution">
    <text evidence="13">The sequence shown here is derived from an EMBL/GenBank/DDBJ whole genome shotgun (WGS) entry which is preliminary data.</text>
</comment>
<evidence type="ECO:0000256" key="3">
    <source>
        <dbReference type="ARBA" id="ARBA00010631"/>
    </source>
</evidence>
<dbReference type="NCBIfam" id="NF045656">
    <property type="entry name" value="MeththiolMtaseMddA"/>
    <property type="match status" value="1"/>
</dbReference>
<feature type="transmembrane region" description="Helical" evidence="12">
    <location>
        <begin position="45"/>
        <end position="65"/>
    </location>
</feature>
<evidence type="ECO:0000313" key="13">
    <source>
        <dbReference type="EMBL" id="MBM0104193.1"/>
    </source>
</evidence>
<keyword evidence="10 12" id="KW-0472">Membrane</keyword>
<evidence type="ECO:0000256" key="10">
    <source>
        <dbReference type="ARBA" id="ARBA00023136"/>
    </source>
</evidence>
<comment type="catalytic activity">
    <reaction evidence="11">
        <text>methanethiol + S-adenosyl-L-methionine = dimethyl sulfide + S-adenosyl-L-homocysteine + H(+)</text>
        <dbReference type="Rhea" id="RHEA:50428"/>
        <dbReference type="ChEBI" id="CHEBI:15378"/>
        <dbReference type="ChEBI" id="CHEBI:16007"/>
        <dbReference type="ChEBI" id="CHEBI:17437"/>
        <dbReference type="ChEBI" id="CHEBI:57856"/>
        <dbReference type="ChEBI" id="CHEBI:59789"/>
        <dbReference type="EC" id="2.1.1.334"/>
    </reaction>
</comment>
<dbReference type="InterPro" id="IPR033580">
    <property type="entry name" value="Nurim-like"/>
</dbReference>
<evidence type="ECO:0000256" key="2">
    <source>
        <dbReference type="ARBA" id="ARBA00004141"/>
    </source>
</evidence>
<evidence type="ECO:0000256" key="4">
    <source>
        <dbReference type="ARBA" id="ARBA00012149"/>
    </source>
</evidence>
<organism evidence="13 14">
    <name type="scientific">Steroidobacter gossypii</name>
    <dbReference type="NCBI Taxonomy" id="2805490"/>
    <lineage>
        <taxon>Bacteria</taxon>
        <taxon>Pseudomonadati</taxon>
        <taxon>Pseudomonadota</taxon>
        <taxon>Gammaproteobacteria</taxon>
        <taxon>Steroidobacterales</taxon>
        <taxon>Steroidobacteraceae</taxon>
        <taxon>Steroidobacter</taxon>
    </lineage>
</organism>
<evidence type="ECO:0000256" key="12">
    <source>
        <dbReference type="SAM" id="Phobius"/>
    </source>
</evidence>
<name>A0ABS1WT86_9GAMM</name>
<evidence type="ECO:0000256" key="8">
    <source>
        <dbReference type="ARBA" id="ARBA00022692"/>
    </source>
</evidence>